<evidence type="ECO:0000313" key="5">
    <source>
        <dbReference type="EMBL" id="NMP27640.1"/>
    </source>
</evidence>
<accession>A0A848MKQ0</accession>
<keyword evidence="3" id="KW-0804">Transcription</keyword>
<sequence>MKKIGCFISSGFNMLTLSRLSAVLDLTNPTHTLNKRYQLILLSPDGGIVYSACHLPVETRMTNHAILGTLSSLIIMENPGVNNSSWACHRKALQQANGNHKVRYIGKLRASANISGYLTPFSALIRQDTENKRFQLSTFSQALPKVKLHKESVLILNDHIWTASGNWAGVDLILTIIEEESGTTEAMHMMNVIEQMFIKYENNSQLAILQSFSRHGNSDRINRSLRYIRENLSNTVTITQLAELANLSPRQFSRLFKEETGTSPAKAVAQIRAEVARQHVIQGRLSLDKIAQHCGFSGTKSMRRAFLKFFGESPCHFRPK</sequence>
<dbReference type="AlphaFoldDB" id="A0A848MKQ0"/>
<dbReference type="SUPFAM" id="SSF52317">
    <property type="entry name" value="Class I glutamine amidotransferase-like"/>
    <property type="match status" value="1"/>
</dbReference>
<proteinExistence type="predicted"/>
<feature type="domain" description="HTH araC/xylS-type" evidence="4">
    <location>
        <begin position="222"/>
        <end position="320"/>
    </location>
</feature>
<dbReference type="InterPro" id="IPR018060">
    <property type="entry name" value="HTH_AraC"/>
</dbReference>
<dbReference type="EMBL" id="JAADJU010000006">
    <property type="protein sequence ID" value="NMP27640.1"/>
    <property type="molecule type" value="Genomic_DNA"/>
</dbReference>
<evidence type="ECO:0000256" key="3">
    <source>
        <dbReference type="ARBA" id="ARBA00023163"/>
    </source>
</evidence>
<gene>
    <name evidence="5" type="ORF">GW590_12305</name>
</gene>
<dbReference type="InterPro" id="IPR009057">
    <property type="entry name" value="Homeodomain-like_sf"/>
</dbReference>
<keyword evidence="2" id="KW-0238">DNA-binding</keyword>
<name>A0A848MKQ0_9GAMM</name>
<organism evidence="5 6">
    <name type="scientific">Rouxiella aceris</name>
    <dbReference type="NCBI Taxonomy" id="2703884"/>
    <lineage>
        <taxon>Bacteria</taxon>
        <taxon>Pseudomonadati</taxon>
        <taxon>Pseudomonadota</taxon>
        <taxon>Gammaproteobacteria</taxon>
        <taxon>Enterobacterales</taxon>
        <taxon>Yersiniaceae</taxon>
        <taxon>Rouxiella</taxon>
    </lineage>
</organism>
<dbReference type="SUPFAM" id="SSF46689">
    <property type="entry name" value="Homeodomain-like"/>
    <property type="match status" value="2"/>
</dbReference>
<dbReference type="Pfam" id="PF12833">
    <property type="entry name" value="HTH_18"/>
    <property type="match status" value="1"/>
</dbReference>
<reference evidence="5 6" key="1">
    <citation type="submission" date="2020-01" db="EMBL/GenBank/DDBJ databases">
        <authorList>
            <person name="Lee S.D."/>
        </authorList>
    </citation>
    <scope>NUCLEOTIDE SEQUENCE [LARGE SCALE GENOMIC DNA]</scope>
    <source>
        <strain evidence="5 6">SAP-1</strain>
    </source>
</reference>
<dbReference type="GO" id="GO:0003700">
    <property type="term" value="F:DNA-binding transcription factor activity"/>
    <property type="evidence" value="ECO:0007669"/>
    <property type="project" value="InterPro"/>
</dbReference>
<reference evidence="5 6" key="2">
    <citation type="submission" date="2020-06" db="EMBL/GenBank/DDBJ databases">
        <title>Polyphasic characterization of a Rahnella strain isolated from tree sap.</title>
        <authorList>
            <person name="Kim I.S."/>
        </authorList>
    </citation>
    <scope>NUCLEOTIDE SEQUENCE [LARGE SCALE GENOMIC DNA]</scope>
    <source>
        <strain evidence="5 6">SAP-1</strain>
    </source>
</reference>
<keyword evidence="1" id="KW-0805">Transcription regulation</keyword>
<evidence type="ECO:0000259" key="4">
    <source>
        <dbReference type="PROSITE" id="PS01124"/>
    </source>
</evidence>
<protein>
    <submittedName>
        <fullName evidence="5">Helix-turn-helix domain-containing protein</fullName>
    </submittedName>
</protein>
<evidence type="ECO:0000256" key="2">
    <source>
        <dbReference type="ARBA" id="ARBA00023125"/>
    </source>
</evidence>
<dbReference type="SMART" id="SM00342">
    <property type="entry name" value="HTH_ARAC"/>
    <property type="match status" value="1"/>
</dbReference>
<evidence type="ECO:0000313" key="6">
    <source>
        <dbReference type="Proteomes" id="UP000585363"/>
    </source>
</evidence>
<comment type="caution">
    <text evidence="5">The sequence shown here is derived from an EMBL/GenBank/DDBJ whole genome shotgun (WGS) entry which is preliminary data.</text>
</comment>
<dbReference type="Proteomes" id="UP000585363">
    <property type="component" value="Unassembled WGS sequence"/>
</dbReference>
<dbReference type="Gene3D" id="3.40.50.880">
    <property type="match status" value="1"/>
</dbReference>
<keyword evidence="6" id="KW-1185">Reference proteome</keyword>
<dbReference type="InterPro" id="IPR029062">
    <property type="entry name" value="Class_I_gatase-like"/>
</dbReference>
<dbReference type="GO" id="GO:0043565">
    <property type="term" value="F:sequence-specific DNA binding"/>
    <property type="evidence" value="ECO:0007669"/>
    <property type="project" value="InterPro"/>
</dbReference>
<dbReference type="PANTHER" id="PTHR43280:SF28">
    <property type="entry name" value="HTH-TYPE TRANSCRIPTIONAL ACTIVATOR RHAS"/>
    <property type="match status" value="1"/>
</dbReference>
<dbReference type="PROSITE" id="PS01124">
    <property type="entry name" value="HTH_ARAC_FAMILY_2"/>
    <property type="match status" value="1"/>
</dbReference>
<dbReference type="Gene3D" id="1.10.10.60">
    <property type="entry name" value="Homeodomain-like"/>
    <property type="match status" value="1"/>
</dbReference>
<dbReference type="PANTHER" id="PTHR43280">
    <property type="entry name" value="ARAC-FAMILY TRANSCRIPTIONAL REGULATOR"/>
    <property type="match status" value="1"/>
</dbReference>
<evidence type="ECO:0000256" key="1">
    <source>
        <dbReference type="ARBA" id="ARBA00023015"/>
    </source>
</evidence>